<dbReference type="EMBL" id="CP045700">
    <property type="protein sequence ID" value="QGA66721.1"/>
    <property type="molecule type" value="Genomic_DNA"/>
</dbReference>
<proteinExistence type="predicted"/>
<organism evidence="1 2">
    <name type="scientific">Vibrio algicola</name>
    <dbReference type="NCBI Taxonomy" id="2662262"/>
    <lineage>
        <taxon>Bacteria</taxon>
        <taxon>Pseudomonadati</taxon>
        <taxon>Pseudomonadota</taxon>
        <taxon>Gammaproteobacteria</taxon>
        <taxon>Vibrionales</taxon>
        <taxon>Vibrionaceae</taxon>
        <taxon>Vibrio</taxon>
    </lineage>
</organism>
<keyword evidence="2" id="KW-1185">Reference proteome</keyword>
<name>A0A5Q0TIZ2_9VIBR</name>
<sequence>MNRAENEVLELKWNDTNIPHKLSIQKNGLGTKILLTIVKDIEPQYLSLDLHTDYQTIKDNWLGEATAVSPAYDDGILFSQTRVLFNVEKGCVLWGVTHIQMSDGKKMSADTLSFIPSVNSATNKLMYS</sequence>
<protein>
    <submittedName>
        <fullName evidence="1">Uncharacterized protein</fullName>
    </submittedName>
</protein>
<reference evidence="1 2" key="1">
    <citation type="submission" date="2019-10" db="EMBL/GenBank/DDBJ databases">
        <title>Vibrio sp. nov., isolated from Coralline algae surface.</title>
        <authorList>
            <person name="Geng Y."/>
            <person name="Zhang X."/>
        </authorList>
    </citation>
    <scope>NUCLEOTIDE SEQUENCE [LARGE SCALE GENOMIC DNA]</scope>
    <source>
        <strain evidence="1 2">SM1977</strain>
    </source>
</reference>
<evidence type="ECO:0000313" key="2">
    <source>
        <dbReference type="Proteomes" id="UP000348942"/>
    </source>
</evidence>
<gene>
    <name evidence="1" type="ORF">GFB47_15110</name>
</gene>
<evidence type="ECO:0000313" key="1">
    <source>
        <dbReference type="EMBL" id="QGA66721.1"/>
    </source>
</evidence>
<accession>A0A5Q0TIZ2</accession>
<dbReference type="AlphaFoldDB" id="A0A5Q0TIZ2"/>
<dbReference type="RefSeq" id="WP_153448854.1">
    <property type="nucleotide sequence ID" value="NZ_CP045700.1"/>
</dbReference>
<dbReference type="Proteomes" id="UP000348942">
    <property type="component" value="Chromosome 2"/>
</dbReference>